<evidence type="ECO:0000256" key="1">
    <source>
        <dbReference type="SAM" id="MobiDB-lite"/>
    </source>
</evidence>
<dbReference type="KEGG" id="pbap:Pla133_21320"/>
<dbReference type="AlphaFoldDB" id="A0A518BJ99"/>
<name>A0A518BJ99_9BACT</name>
<feature type="region of interest" description="Disordered" evidence="1">
    <location>
        <begin position="202"/>
        <end position="247"/>
    </location>
</feature>
<evidence type="ECO:0000313" key="2">
    <source>
        <dbReference type="EMBL" id="QDU67054.1"/>
    </source>
</evidence>
<proteinExistence type="predicted"/>
<evidence type="ECO:0000313" key="3">
    <source>
        <dbReference type="Proteomes" id="UP000316921"/>
    </source>
</evidence>
<sequence>MSIAAVCCALALVGQSPPQESPSEAKAPAAEAGAQELVPGALPAGSPPEAQALWSAMVDALREPARRSTPIEGFQIHFDLRARAGLQTNDLQIEARYLRPDCLALELPSRRAIGIGPAGPWLRESDGSFLGLVGREYASDQRMLQQTLALAKNYLALSAPHRVRLASLIELTEPPANLPDVRGLNPRFLDWVEVVTPDFNVLQAEPPGREGDDEPAPRTPPRRVPSRPTGAEAGAQTPADASAEQAEAEPMFRVAIGIDRKSHLPEVLVLSAVETDEAGTGVRGTDTANPAEQVVEHCIRLREFRRDSGLYVPWRLDVYQRWPHVPEISAYSDQPAQEIDLINARLSTGLERHEFIPPPWR</sequence>
<reference evidence="2 3" key="1">
    <citation type="submission" date="2019-02" db="EMBL/GenBank/DDBJ databases">
        <title>Deep-cultivation of Planctomycetes and their phenomic and genomic characterization uncovers novel biology.</title>
        <authorList>
            <person name="Wiegand S."/>
            <person name="Jogler M."/>
            <person name="Boedeker C."/>
            <person name="Pinto D."/>
            <person name="Vollmers J."/>
            <person name="Rivas-Marin E."/>
            <person name="Kohn T."/>
            <person name="Peeters S.H."/>
            <person name="Heuer A."/>
            <person name="Rast P."/>
            <person name="Oberbeckmann S."/>
            <person name="Bunk B."/>
            <person name="Jeske O."/>
            <person name="Meyerdierks A."/>
            <person name="Storesund J.E."/>
            <person name="Kallscheuer N."/>
            <person name="Luecker S."/>
            <person name="Lage O.M."/>
            <person name="Pohl T."/>
            <person name="Merkel B.J."/>
            <person name="Hornburger P."/>
            <person name="Mueller R.-W."/>
            <person name="Bruemmer F."/>
            <person name="Labrenz M."/>
            <person name="Spormann A.M."/>
            <person name="Op den Camp H."/>
            <person name="Overmann J."/>
            <person name="Amann R."/>
            <person name="Jetten M.S.M."/>
            <person name="Mascher T."/>
            <person name="Medema M.H."/>
            <person name="Devos D.P."/>
            <person name="Kaster A.-K."/>
            <person name="Ovreas L."/>
            <person name="Rohde M."/>
            <person name="Galperin M.Y."/>
            <person name="Jogler C."/>
        </authorList>
    </citation>
    <scope>NUCLEOTIDE SEQUENCE [LARGE SCALE GENOMIC DNA]</scope>
    <source>
        <strain evidence="2 3">Pla133</strain>
    </source>
</reference>
<protein>
    <submittedName>
        <fullName evidence="2">Uncharacterized protein</fullName>
    </submittedName>
</protein>
<dbReference type="Proteomes" id="UP000316921">
    <property type="component" value="Chromosome"/>
</dbReference>
<accession>A0A518BJ99</accession>
<keyword evidence="3" id="KW-1185">Reference proteome</keyword>
<dbReference type="RefSeq" id="WP_145064878.1">
    <property type="nucleotide sequence ID" value="NZ_CP036287.1"/>
</dbReference>
<organism evidence="2 3">
    <name type="scientific">Engelhardtia mirabilis</name>
    <dbReference type="NCBI Taxonomy" id="2528011"/>
    <lineage>
        <taxon>Bacteria</taxon>
        <taxon>Pseudomonadati</taxon>
        <taxon>Planctomycetota</taxon>
        <taxon>Planctomycetia</taxon>
        <taxon>Planctomycetia incertae sedis</taxon>
        <taxon>Engelhardtia</taxon>
    </lineage>
</organism>
<gene>
    <name evidence="2" type="ORF">Pla133_21320</name>
</gene>
<dbReference type="EMBL" id="CP036287">
    <property type="protein sequence ID" value="QDU67054.1"/>
    <property type="molecule type" value="Genomic_DNA"/>
</dbReference>